<dbReference type="EMBL" id="SMOL01000160">
    <property type="protein sequence ID" value="KAB2625829.1"/>
    <property type="molecule type" value="Genomic_DNA"/>
</dbReference>
<organism evidence="2 3">
    <name type="scientific">Pyrus ussuriensis x Pyrus communis</name>
    <dbReference type="NCBI Taxonomy" id="2448454"/>
    <lineage>
        <taxon>Eukaryota</taxon>
        <taxon>Viridiplantae</taxon>
        <taxon>Streptophyta</taxon>
        <taxon>Embryophyta</taxon>
        <taxon>Tracheophyta</taxon>
        <taxon>Spermatophyta</taxon>
        <taxon>Magnoliopsida</taxon>
        <taxon>eudicotyledons</taxon>
        <taxon>Gunneridae</taxon>
        <taxon>Pentapetalae</taxon>
        <taxon>rosids</taxon>
        <taxon>fabids</taxon>
        <taxon>Rosales</taxon>
        <taxon>Rosaceae</taxon>
        <taxon>Amygdaloideae</taxon>
        <taxon>Maleae</taxon>
        <taxon>Pyrus</taxon>
    </lineage>
</organism>
<reference evidence="2 3" key="1">
    <citation type="submission" date="2019-09" db="EMBL/GenBank/DDBJ databases">
        <authorList>
            <person name="Ou C."/>
        </authorList>
    </citation>
    <scope>NUCLEOTIDE SEQUENCE [LARGE SCALE GENOMIC DNA]</scope>
    <source>
        <strain evidence="2">S2</strain>
        <tissue evidence="2">Leaf</tissue>
    </source>
</reference>
<dbReference type="OrthoDB" id="687180at2759"/>
<dbReference type="AlphaFoldDB" id="A0A5N5HCV2"/>
<gene>
    <name evidence="2" type="ORF">D8674_017489</name>
</gene>
<feature type="region of interest" description="Disordered" evidence="1">
    <location>
        <begin position="1"/>
        <end position="29"/>
    </location>
</feature>
<evidence type="ECO:0000313" key="2">
    <source>
        <dbReference type="EMBL" id="KAB2625829.1"/>
    </source>
</evidence>
<accession>A0A5N5HCV2</accession>
<proteinExistence type="predicted"/>
<evidence type="ECO:0000256" key="1">
    <source>
        <dbReference type="SAM" id="MobiDB-lite"/>
    </source>
</evidence>
<evidence type="ECO:0000313" key="3">
    <source>
        <dbReference type="Proteomes" id="UP000327157"/>
    </source>
</evidence>
<comment type="caution">
    <text evidence="2">The sequence shown here is derived from an EMBL/GenBank/DDBJ whole genome shotgun (WGS) entry which is preliminary data.</text>
</comment>
<reference evidence="2 3" key="3">
    <citation type="submission" date="2019-11" db="EMBL/GenBank/DDBJ databases">
        <title>A de novo genome assembly of a pear dwarfing rootstock.</title>
        <authorList>
            <person name="Wang F."/>
            <person name="Wang J."/>
            <person name="Li S."/>
            <person name="Zhang Y."/>
            <person name="Fang M."/>
            <person name="Ma L."/>
            <person name="Zhao Y."/>
            <person name="Jiang S."/>
        </authorList>
    </citation>
    <scope>NUCLEOTIDE SEQUENCE [LARGE SCALE GENOMIC DNA]</scope>
    <source>
        <strain evidence="2">S2</strain>
        <tissue evidence="2">Leaf</tissue>
    </source>
</reference>
<reference evidence="3" key="2">
    <citation type="submission" date="2019-10" db="EMBL/GenBank/DDBJ databases">
        <title>A de novo genome assembly of a pear dwarfing rootstock.</title>
        <authorList>
            <person name="Wang F."/>
            <person name="Wang J."/>
            <person name="Li S."/>
            <person name="Zhang Y."/>
            <person name="Fang M."/>
            <person name="Ma L."/>
            <person name="Zhao Y."/>
            <person name="Jiang S."/>
        </authorList>
    </citation>
    <scope>NUCLEOTIDE SEQUENCE [LARGE SCALE GENOMIC DNA]</scope>
</reference>
<sequence>MEEEKKRGEGGGGKKNNTITDDESAESKNMRVGFDPVAKAIIQDCIISHDGGNRGGAKGPDDVLAFSRSVHKTDPSLE</sequence>
<protein>
    <submittedName>
        <fullName evidence="2">Uncharacterized protein</fullName>
    </submittedName>
</protein>
<keyword evidence="3" id="KW-1185">Reference proteome</keyword>
<dbReference type="Proteomes" id="UP000327157">
    <property type="component" value="Chromosome 16"/>
</dbReference>
<name>A0A5N5HCV2_9ROSA</name>